<dbReference type="SUPFAM" id="SSF52540">
    <property type="entry name" value="P-loop containing nucleoside triphosphate hydrolases"/>
    <property type="match status" value="1"/>
</dbReference>
<evidence type="ECO:0000256" key="1">
    <source>
        <dbReference type="ARBA" id="ARBA00022741"/>
    </source>
</evidence>
<name>A0AAD7V1T3_9FUNG</name>
<keyword evidence="5" id="KW-1185">Reference proteome</keyword>
<dbReference type="EMBL" id="JARTCD010000037">
    <property type="protein sequence ID" value="KAJ8656685.1"/>
    <property type="molecule type" value="Genomic_DNA"/>
</dbReference>
<dbReference type="PANTHER" id="PTHR10903">
    <property type="entry name" value="GTPASE, IMAP FAMILY MEMBER-RELATED"/>
    <property type="match status" value="1"/>
</dbReference>
<dbReference type="InterPro" id="IPR027417">
    <property type="entry name" value="P-loop_NTPase"/>
</dbReference>
<evidence type="ECO:0000256" key="2">
    <source>
        <dbReference type="ARBA" id="ARBA00023134"/>
    </source>
</evidence>
<sequence>MDSPFHYLESDQDPLAIAAQHDLKTATLDVNSSTGRQEEPLFTANIIALGKTGDGKSSLLNDMLGYDAFHRKRSVKSQTAQIEQVCGFWKPLEPHCPKKTTFGCSVKVVDTPGFGDSELRDQEFSPAIQQKMVDMASTDGIHCILMVFKVSTSEDNIMLCLCRLSDMLGSYGDFWSNVILIFTHADTSTVHLYRSHKVALKTKVGPRIKEYFNLDQEIPMVFLSTQKHVCSYLKGSADCDCVSGNRYHADCRRRFFEQVWRRRNIPFFIDLHGGTLERTSNTE</sequence>
<feature type="domain" description="AIG1-type G" evidence="3">
    <location>
        <begin position="45"/>
        <end position="188"/>
    </location>
</feature>
<dbReference type="Pfam" id="PF04548">
    <property type="entry name" value="AIG1"/>
    <property type="match status" value="1"/>
</dbReference>
<comment type="caution">
    <text evidence="4">The sequence shown here is derived from an EMBL/GenBank/DDBJ whole genome shotgun (WGS) entry which is preliminary data.</text>
</comment>
<dbReference type="GO" id="GO:0005525">
    <property type="term" value="F:GTP binding"/>
    <property type="evidence" value="ECO:0007669"/>
    <property type="project" value="UniProtKB-KW"/>
</dbReference>
<keyword evidence="2" id="KW-0342">GTP-binding</keyword>
<dbReference type="InterPro" id="IPR006703">
    <property type="entry name" value="G_AIG1"/>
</dbReference>
<protein>
    <recommendedName>
        <fullName evidence="3">AIG1-type G domain-containing protein</fullName>
    </recommendedName>
</protein>
<keyword evidence="1" id="KW-0547">Nucleotide-binding</keyword>
<gene>
    <name evidence="4" type="ORF">O0I10_007532</name>
</gene>
<evidence type="ECO:0000313" key="5">
    <source>
        <dbReference type="Proteomes" id="UP001234581"/>
    </source>
</evidence>
<evidence type="ECO:0000313" key="4">
    <source>
        <dbReference type="EMBL" id="KAJ8656685.1"/>
    </source>
</evidence>
<evidence type="ECO:0000259" key="3">
    <source>
        <dbReference type="Pfam" id="PF04548"/>
    </source>
</evidence>
<dbReference type="PANTHER" id="PTHR10903:SF184">
    <property type="entry name" value="GTP-BINDING PROTEIN A"/>
    <property type="match status" value="1"/>
</dbReference>
<dbReference type="Gene3D" id="3.40.50.300">
    <property type="entry name" value="P-loop containing nucleotide triphosphate hydrolases"/>
    <property type="match status" value="1"/>
</dbReference>
<dbReference type="AlphaFoldDB" id="A0AAD7V1T3"/>
<dbReference type="InterPro" id="IPR045058">
    <property type="entry name" value="GIMA/IAN/Toc"/>
</dbReference>
<reference evidence="4 5" key="1">
    <citation type="submission" date="2023-03" db="EMBL/GenBank/DDBJ databases">
        <title>Genome sequence of Lichtheimia ornata CBS 291.66.</title>
        <authorList>
            <person name="Mohabir J.T."/>
            <person name="Shea T.P."/>
            <person name="Kurbessoian T."/>
            <person name="Berby B."/>
            <person name="Fontaine J."/>
            <person name="Livny J."/>
            <person name="Gnirke A."/>
            <person name="Stajich J.E."/>
            <person name="Cuomo C.A."/>
        </authorList>
    </citation>
    <scope>NUCLEOTIDE SEQUENCE [LARGE SCALE GENOMIC DNA]</scope>
    <source>
        <strain evidence="4">CBS 291.66</strain>
    </source>
</reference>
<accession>A0AAD7V1T3</accession>
<proteinExistence type="predicted"/>
<organism evidence="4 5">
    <name type="scientific">Lichtheimia ornata</name>
    <dbReference type="NCBI Taxonomy" id="688661"/>
    <lineage>
        <taxon>Eukaryota</taxon>
        <taxon>Fungi</taxon>
        <taxon>Fungi incertae sedis</taxon>
        <taxon>Mucoromycota</taxon>
        <taxon>Mucoromycotina</taxon>
        <taxon>Mucoromycetes</taxon>
        <taxon>Mucorales</taxon>
        <taxon>Lichtheimiaceae</taxon>
        <taxon>Lichtheimia</taxon>
    </lineage>
</organism>
<dbReference type="RefSeq" id="XP_058341598.1">
    <property type="nucleotide sequence ID" value="XM_058487547.1"/>
</dbReference>
<dbReference type="GeneID" id="83214940"/>
<dbReference type="Proteomes" id="UP001234581">
    <property type="component" value="Unassembled WGS sequence"/>
</dbReference>